<name>A0AAN9R3V7_PHACN</name>
<comment type="caution">
    <text evidence="1">The sequence shown here is derived from an EMBL/GenBank/DDBJ whole genome shotgun (WGS) entry which is preliminary data.</text>
</comment>
<keyword evidence="2" id="KW-1185">Reference proteome</keyword>
<protein>
    <submittedName>
        <fullName evidence="1">Uncharacterized protein</fullName>
    </submittedName>
</protein>
<proteinExistence type="predicted"/>
<reference evidence="1 2" key="1">
    <citation type="submission" date="2024-01" db="EMBL/GenBank/DDBJ databases">
        <title>The genomes of 5 underutilized Papilionoideae crops provide insights into root nodulation and disease resistanc.</title>
        <authorList>
            <person name="Jiang F."/>
        </authorList>
    </citation>
    <scope>NUCLEOTIDE SEQUENCE [LARGE SCALE GENOMIC DNA]</scope>
    <source>
        <strain evidence="1">JINMINGXINNONG_FW02</strain>
        <tissue evidence="1">Leaves</tissue>
    </source>
</reference>
<dbReference type="AlphaFoldDB" id="A0AAN9R3V7"/>
<dbReference type="Proteomes" id="UP001374584">
    <property type="component" value="Unassembled WGS sequence"/>
</dbReference>
<evidence type="ECO:0000313" key="1">
    <source>
        <dbReference type="EMBL" id="KAK7357891.1"/>
    </source>
</evidence>
<accession>A0AAN9R3V7</accession>
<organism evidence="1 2">
    <name type="scientific">Phaseolus coccineus</name>
    <name type="common">Scarlet runner bean</name>
    <name type="synonym">Phaseolus multiflorus</name>
    <dbReference type="NCBI Taxonomy" id="3886"/>
    <lineage>
        <taxon>Eukaryota</taxon>
        <taxon>Viridiplantae</taxon>
        <taxon>Streptophyta</taxon>
        <taxon>Embryophyta</taxon>
        <taxon>Tracheophyta</taxon>
        <taxon>Spermatophyta</taxon>
        <taxon>Magnoliopsida</taxon>
        <taxon>eudicotyledons</taxon>
        <taxon>Gunneridae</taxon>
        <taxon>Pentapetalae</taxon>
        <taxon>rosids</taxon>
        <taxon>fabids</taxon>
        <taxon>Fabales</taxon>
        <taxon>Fabaceae</taxon>
        <taxon>Papilionoideae</taxon>
        <taxon>50 kb inversion clade</taxon>
        <taxon>NPAAA clade</taxon>
        <taxon>indigoferoid/millettioid clade</taxon>
        <taxon>Phaseoleae</taxon>
        <taxon>Phaseolus</taxon>
    </lineage>
</organism>
<sequence>MKQELSLGPSFQTGYQYLYNSFELDDYKQFHKPSRSHLMEFPMGNVQGNDFQPLEMLDSLLCIGYTVLYHQRGRGGGYNLIRSFQSISLLNRL</sequence>
<gene>
    <name evidence="1" type="ORF">VNO80_17188</name>
</gene>
<evidence type="ECO:0000313" key="2">
    <source>
        <dbReference type="Proteomes" id="UP001374584"/>
    </source>
</evidence>
<dbReference type="EMBL" id="JAYMYR010000006">
    <property type="protein sequence ID" value="KAK7357891.1"/>
    <property type="molecule type" value="Genomic_DNA"/>
</dbReference>